<evidence type="ECO:0000256" key="4">
    <source>
        <dbReference type="ARBA" id="ARBA00022801"/>
    </source>
</evidence>
<feature type="transmembrane region" description="Helical" evidence="7">
    <location>
        <begin position="239"/>
        <end position="262"/>
    </location>
</feature>
<organism evidence="9 10">
    <name type="scientific">Euplotes crassus</name>
    <dbReference type="NCBI Taxonomy" id="5936"/>
    <lineage>
        <taxon>Eukaryota</taxon>
        <taxon>Sar</taxon>
        <taxon>Alveolata</taxon>
        <taxon>Ciliophora</taxon>
        <taxon>Intramacronucleata</taxon>
        <taxon>Spirotrichea</taxon>
        <taxon>Hypotrichia</taxon>
        <taxon>Euplotida</taxon>
        <taxon>Euplotidae</taxon>
        <taxon>Moneuplotes</taxon>
    </lineage>
</organism>
<feature type="transmembrane region" description="Helical" evidence="7">
    <location>
        <begin position="423"/>
        <end position="446"/>
    </location>
</feature>
<evidence type="ECO:0000256" key="2">
    <source>
        <dbReference type="ARBA" id="ARBA00006859"/>
    </source>
</evidence>
<comment type="caution">
    <text evidence="9">The sequence shown here is derived from an EMBL/GenBank/DDBJ whole genome shotgun (WGS) entry which is preliminary data.</text>
</comment>
<evidence type="ECO:0000313" key="10">
    <source>
        <dbReference type="Proteomes" id="UP001295684"/>
    </source>
</evidence>
<feature type="transmembrane region" description="Helical" evidence="7">
    <location>
        <begin position="452"/>
        <end position="470"/>
    </location>
</feature>
<name>A0AAD1UCU3_EUPCR</name>
<feature type="chain" id="PRO_5042125372" description="Signal peptide peptidase family protein" evidence="8">
    <location>
        <begin position="18"/>
        <end position="515"/>
    </location>
</feature>
<dbReference type="PANTHER" id="PTHR12174:SF103">
    <property type="entry name" value="INTRAMEMBRANE PROTEASE (IMPAS) FAMILY"/>
    <property type="match status" value="1"/>
</dbReference>
<evidence type="ECO:0000256" key="7">
    <source>
        <dbReference type="SAM" id="Phobius"/>
    </source>
</evidence>
<keyword evidence="3 7" id="KW-0812">Transmembrane</keyword>
<feature type="transmembrane region" description="Helical" evidence="7">
    <location>
        <begin position="169"/>
        <end position="188"/>
    </location>
</feature>
<keyword evidence="5 7" id="KW-1133">Transmembrane helix</keyword>
<dbReference type="GO" id="GO:0016020">
    <property type="term" value="C:membrane"/>
    <property type="evidence" value="ECO:0007669"/>
    <property type="project" value="InterPro"/>
</dbReference>
<dbReference type="EMBL" id="CAMPGE010005617">
    <property type="protein sequence ID" value="CAI2364464.1"/>
    <property type="molecule type" value="Genomic_DNA"/>
</dbReference>
<dbReference type="InterPro" id="IPR007369">
    <property type="entry name" value="Peptidase_A22B_SPP"/>
</dbReference>
<evidence type="ECO:0008006" key="11">
    <source>
        <dbReference type="Google" id="ProtNLM"/>
    </source>
</evidence>
<evidence type="ECO:0000256" key="5">
    <source>
        <dbReference type="ARBA" id="ARBA00022989"/>
    </source>
</evidence>
<keyword evidence="4" id="KW-0378">Hydrolase</keyword>
<sequence>MSLKLLYLFLFLSSTLAIDSDPPILSITTELVKQKSPEKSLRQNITVMSDSKPTTFFLCNKEFCTCKNTPVFTEKHTTQYRIFTVTSPTDLNIPIKATLFNYYYPDMNDSIVVQPEILRLEAGKPAEFKLMYEQTRNKELEKIVRVELDDIRFEYVKQCYLDPQKDEKYLYAAATLLGIAVVVIAIAAKQDQFQFIQESGEADMYEIQSLSVNQVLGVLAIASCVLFGFYLMIKFFSLIWLVTIFFLFSITFLLIPLFAEVIDYLAKGNVYSICNLAIMKESVKVKFIASTAIAVSLVLYWYITRNWVACNLIGCLGVIVILKMMRLNKLMPGILLLSALFFYDIFWVFLSPYIFGGESVMMVVATNVDLPAKLQFPHYNFSTIFTGANPFVPCALIGLGDLAVPGFYISYISRFGDYMNAKVYLISHLIAYFLSICACIYVISLGNGGQPALLYIVPALFIATFIVGKLRGEMSDLFEGLPSALAIKRTTIEYDNNEIDHDSSELHEFNLSDED</sequence>
<evidence type="ECO:0000256" key="1">
    <source>
        <dbReference type="ARBA" id="ARBA00004127"/>
    </source>
</evidence>
<comment type="subcellular location">
    <subcellularLocation>
        <location evidence="1">Endomembrane system</location>
        <topology evidence="1">Multi-pass membrane protein</topology>
    </subcellularLocation>
</comment>
<keyword evidence="10" id="KW-1185">Reference proteome</keyword>
<feature type="transmembrane region" description="Helical" evidence="7">
    <location>
        <begin position="209"/>
        <end position="233"/>
    </location>
</feature>
<protein>
    <recommendedName>
        <fullName evidence="11">Signal peptide peptidase family protein</fullName>
    </recommendedName>
</protein>
<accession>A0AAD1UCU3</accession>
<feature type="transmembrane region" description="Helical" evidence="7">
    <location>
        <begin position="306"/>
        <end position="322"/>
    </location>
</feature>
<gene>
    <name evidence="9" type="ORF">ECRASSUSDP1_LOCUS5807</name>
</gene>
<dbReference type="Pfam" id="PF04258">
    <property type="entry name" value="Peptidase_A22B"/>
    <property type="match status" value="1"/>
</dbReference>
<dbReference type="InterPro" id="IPR006639">
    <property type="entry name" value="Preselin/SPP"/>
</dbReference>
<dbReference type="SMART" id="SM00730">
    <property type="entry name" value="PSN"/>
    <property type="match status" value="1"/>
</dbReference>
<evidence type="ECO:0000313" key="9">
    <source>
        <dbReference type="EMBL" id="CAI2364464.1"/>
    </source>
</evidence>
<comment type="similarity">
    <text evidence="2">Belongs to the peptidase A22B family.</text>
</comment>
<dbReference type="GO" id="GO:0012505">
    <property type="term" value="C:endomembrane system"/>
    <property type="evidence" value="ECO:0007669"/>
    <property type="project" value="UniProtKB-SubCell"/>
</dbReference>
<feature type="transmembrane region" description="Helical" evidence="7">
    <location>
        <begin position="334"/>
        <end position="355"/>
    </location>
</feature>
<feature type="transmembrane region" description="Helical" evidence="7">
    <location>
        <begin position="283"/>
        <end position="300"/>
    </location>
</feature>
<evidence type="ECO:0000256" key="8">
    <source>
        <dbReference type="SAM" id="SignalP"/>
    </source>
</evidence>
<dbReference type="PANTHER" id="PTHR12174">
    <property type="entry name" value="SIGNAL PEPTIDE PEPTIDASE"/>
    <property type="match status" value="1"/>
</dbReference>
<dbReference type="GO" id="GO:0042500">
    <property type="term" value="F:aspartic endopeptidase activity, intramembrane cleaving"/>
    <property type="evidence" value="ECO:0007669"/>
    <property type="project" value="InterPro"/>
</dbReference>
<evidence type="ECO:0000256" key="6">
    <source>
        <dbReference type="ARBA" id="ARBA00023136"/>
    </source>
</evidence>
<feature type="transmembrane region" description="Helical" evidence="7">
    <location>
        <begin position="390"/>
        <end position="411"/>
    </location>
</feature>
<keyword evidence="6 7" id="KW-0472">Membrane</keyword>
<feature type="signal peptide" evidence="8">
    <location>
        <begin position="1"/>
        <end position="17"/>
    </location>
</feature>
<evidence type="ECO:0000256" key="3">
    <source>
        <dbReference type="ARBA" id="ARBA00022692"/>
    </source>
</evidence>
<dbReference type="Proteomes" id="UP001295684">
    <property type="component" value="Unassembled WGS sequence"/>
</dbReference>
<keyword evidence="8" id="KW-0732">Signal</keyword>
<dbReference type="AlphaFoldDB" id="A0AAD1UCU3"/>
<reference evidence="9" key="1">
    <citation type="submission" date="2023-07" db="EMBL/GenBank/DDBJ databases">
        <authorList>
            <consortium name="AG Swart"/>
            <person name="Singh M."/>
            <person name="Singh A."/>
            <person name="Seah K."/>
            <person name="Emmerich C."/>
        </authorList>
    </citation>
    <scope>NUCLEOTIDE SEQUENCE</scope>
    <source>
        <strain evidence="9">DP1</strain>
    </source>
</reference>
<proteinExistence type="inferred from homology"/>